<dbReference type="Gene3D" id="2.60.40.10">
    <property type="entry name" value="Immunoglobulins"/>
    <property type="match status" value="2"/>
</dbReference>
<dbReference type="SUPFAM" id="SSF49478">
    <property type="entry name" value="Cna protein B-type domain"/>
    <property type="match status" value="9"/>
</dbReference>
<dbReference type="Proteomes" id="UP000183700">
    <property type="component" value="Unassembled WGS sequence"/>
</dbReference>
<feature type="transmembrane region" description="Helical" evidence="2">
    <location>
        <begin position="2571"/>
        <end position="2589"/>
    </location>
</feature>
<feature type="compositionally biased region" description="Polar residues" evidence="1">
    <location>
        <begin position="47"/>
        <end position="68"/>
    </location>
</feature>
<feature type="domain" description="CNA-B" evidence="3">
    <location>
        <begin position="1802"/>
        <end position="1897"/>
    </location>
</feature>
<feature type="domain" description="CNA-B" evidence="3">
    <location>
        <begin position="1466"/>
        <end position="1541"/>
    </location>
</feature>
<feature type="domain" description="CNA-B" evidence="3">
    <location>
        <begin position="1905"/>
        <end position="2002"/>
    </location>
</feature>
<keyword evidence="2" id="KW-0472">Membrane</keyword>
<evidence type="ECO:0000256" key="1">
    <source>
        <dbReference type="SAM" id="MobiDB-lite"/>
    </source>
</evidence>
<feature type="domain" description="CNA-B" evidence="3">
    <location>
        <begin position="2441"/>
        <end position="2524"/>
    </location>
</feature>
<keyword evidence="6" id="KW-1185">Reference proteome</keyword>
<feature type="compositionally biased region" description="Basic and acidic residues" evidence="1">
    <location>
        <begin position="105"/>
        <end position="117"/>
    </location>
</feature>
<feature type="compositionally biased region" description="Gly residues" evidence="1">
    <location>
        <begin position="2527"/>
        <end position="2537"/>
    </location>
</feature>
<feature type="domain" description="SpaA-like prealbumin fold" evidence="4">
    <location>
        <begin position="1347"/>
        <end position="1431"/>
    </location>
</feature>
<dbReference type="STRING" id="319970.RV00_GL002481"/>
<feature type="domain" description="CNA-B" evidence="3">
    <location>
        <begin position="2245"/>
        <end position="2336"/>
    </location>
</feature>
<dbReference type="SUPFAM" id="SSF49401">
    <property type="entry name" value="Bacterial adhesins"/>
    <property type="match status" value="1"/>
</dbReference>
<dbReference type="Gene3D" id="2.60.40.1140">
    <property type="entry name" value="Collagen-binding surface protein Cna, B-type domain"/>
    <property type="match status" value="9"/>
</dbReference>
<sequence length="2594" mass="287539">MKKIMTKAVKMRFISYLTVLAIVFQSMPLSVIATEISSTNEETNESVQTKTFETGTEESSAAFNEGLTSSSSSLEEKNDLSDSSGEQEQTKTEPSTEESSNAPPVKEEDGVEKTDEKAAMRDVAPPEYDLNDQHSSSIYNSTFAIQNVYYHPAFDAKGESSKDGNQVEARTLINAGKFSFSPESTAFGALHEIKRVAFTPTVSGSVKNPAEQNIRIYMLPTINSLDQSTQNPLRVNDLTAIGGQLLTLDGEPVDGVKLTKSGNQYIIDTSEREEADLDLHVSFVIVKDNELNGPITDETYAKCMNDLTIDAIANTAGEEWDGQLGRFLLTTKDELKSMKSDSNHTMAAGLEDVVGETIFTGIKVNGSENGQIKPGESNQSISFDWKLDGLQPKDGETLVQLEPVTDGSFYTFKLNSEGVSYHYVETPKAIIGQVNGVSTTIGYYTLSRDGYFTMVFTEALLETNEQSGTATIYLDGLENYGEEDTIIKIPINDSASANIDIPGVRSSMELSKEGSLPTTEVDKDNKIIFKDITWTVTAKTGMGNNLDEILLSDTLPDSNNSTHQLTQAQVDELKFFDGDEKELDKTKYEVSIEAVHWNDAKPDDTNLKGWTATITGKGDNKVSGTFVAKFQTTATPDAGQAINKGNIKYVNNSALSDQTENSNLEKKTAKATVTVEQKKWFNKTADDKNDNDSEISKDYTIIMNQQGLTIPASSKPVYIIDTPQAGWVDSDGNFVDELQSENIKITNIKVTGLAAGDYTAEYKNGKLTIKINKDITAPITITYTATVNKKDIPDRPVNGVAFRIANSAELAGQYTSGTSKNYPNIVKGKGSIDYNAKTVPFTIKVDGKLHTIPANSYVIDVLPRGFAPASFAPYQGDLTTEKYETALLDALKKDITVSGLEAGQWEIKLIDSGNKSDQSRGLADPQRFMIEFKVDISKDIVINVNTQYFFSSAIFGTVEDKPLLDETNVVTQQSGDDFTNTVHLYGPGEGDDWGESKSHGNIPDEIWNAEKKSATSDFQNKAITWIVDFNTKGEKISNLTIKDPLLAGYKDKNHTQQVESSKQTVDQENLWNNVQFMALKYNDKGIIEIDKSKGTAGNITEEFKRNGTLSWDNGAVVYRLNDAEGLNLNYPARMLIKTDLTGDVQPFYKNVAQLDYKYGNNGKTEKDVSASVSFTWAETPNRKAGIGYAASATDQAHVDYSVVLNGNRLVYEDTIIKDGLDTTGGVQNTQLVDDSLKIYYAKEQQENKLWVADPARQLQNNVDYFLNYDPDPSNLDGFTITFKAGLKITEPLILNYRANVIGYGDTTKVKNTIAIEGNKTETIPGKTDTGVKDGGSWISGSAKNYDFTIKKVIGENEPTEGATFKIIPDSKTGLALRHGKTSKNDDALIKNIPRGNYWLYEAKSPAGTISKLSTRDTAVAIRVNDGGRVTLRDPADARSKGVTLENDGNTYYLKVVNQEGETVNLSGKKKWDGGAENVAYQGITIQLYRKLASAFSATLFDETYVTAANDWEYSFENLPKKDADGNEYTYEVREKVEDVPEWQGITEPITTKTDADGNEEIIANITNYRRTGTVQVEKRGETYNSELGFMNSDKLLAKVQFLLEKIEGNKTTEIGKYMTNVNGMLTISQLTPGNYRITELAGASTEHYIVDGIQHFTVFESGLVGIGEDPDEPGNNMIPTISILNRMKTQISLKKKWTGTEGVKLPKEITVTIKGEADGNNDPNDVITKTIKLTEPSWSGEVKDLPFRDAWGNEYQYTVSETFTGQESYQEPVISKDLVVDDAGYPSYEIGLENILRTVDLKGVKTWDDQENKYDTRHPIKVQLLQNNKAYGEPINVTEANADPADPAKWNYQFNDLPEKDESGKDYLYTVKEVAFSKNYQSEVVKEENQDSMNLTNRLVVRDLQVSKTWQDGANKYGLRPNTLEVTLVSRTSEDNQYQPVVVNGQPVKAQLTQDQTDSNKYVYTFTDLPKYTAEGETIQYAIREAEITGYQGENNQVNLINELKTTDIGGRKHWNDNNNFYGLRPEFLDLELLVKDSEGNFQPVKSVFTDATNQVVTSQRITGSATASEWSYQFTDLPAELPSGERAIYGVKEILNYAKGQEVYVTDQTHIAENEGTLTNSLNKVSIDVQKTWQDQSNKFLTRPSSIRFQLYAYAEGNDPANAQKFKTDLPNDNGEGQFIINQPVGNPDIWTLTINGLPERNKNGLKLNYYVREIVNAGDVAYPDYTVEDGSLEIINILKVVDITVNKNWQEFGFGKQTRKDIRLQLLQNGKPIVTSDDAEHIADLNEADDTWSYTFENLPQMDKSGKDYIYTVKELSSQPDYTIEAEGQTVTNKYKLTEVSGKKIWKDDQNKNGLRPIEITVQLYQNNAPYKDQTDSEVMATTSEEQNWTYRFSELPEVDPSGKPYEYTVKEIVDESAKNYTVKEEGMDVINTLITTKVSGTKTWKDNQNETGARPNTITVYLFQDGEKLAEKTVSQGSNWQYTFKDLPKYDAKGKLYEYTITEGAVAGYVSKVDGFDLTNTLKEGGGSSGGSGTRSGRLPSTAGGTTSTGTSASTRRLPSTGSLVVDTLLYLGALIVSLVAVVYIYRRKTT</sequence>
<gene>
    <name evidence="5" type="ORF">RV00_GL002481</name>
</gene>
<evidence type="ECO:0000259" key="4">
    <source>
        <dbReference type="Pfam" id="PF17802"/>
    </source>
</evidence>
<organism evidence="5 6">
    <name type="scientific">Enterococcus devriesei</name>
    <dbReference type="NCBI Taxonomy" id="319970"/>
    <lineage>
        <taxon>Bacteria</taxon>
        <taxon>Bacillati</taxon>
        <taxon>Bacillota</taxon>
        <taxon>Bacilli</taxon>
        <taxon>Lactobacillales</taxon>
        <taxon>Enterococcaceae</taxon>
        <taxon>Enterococcus</taxon>
    </lineage>
</organism>
<evidence type="ECO:0000313" key="5">
    <source>
        <dbReference type="EMBL" id="OJG35727.1"/>
    </source>
</evidence>
<dbReference type="InterPro" id="IPR013783">
    <property type="entry name" value="Ig-like_fold"/>
</dbReference>
<dbReference type="Gene3D" id="2.60.40.740">
    <property type="match status" value="1"/>
</dbReference>
<accession>A0A1L8SUE5</accession>
<protein>
    <recommendedName>
        <fullName evidence="7">Gram-positive cocci surface proteins LPxTG domain-containing protein</fullName>
    </recommendedName>
</protein>
<feature type="domain" description="CNA-B" evidence="3">
    <location>
        <begin position="1691"/>
        <end position="1773"/>
    </location>
</feature>
<dbReference type="Pfam" id="PF17802">
    <property type="entry name" value="SpaA"/>
    <property type="match status" value="2"/>
</dbReference>
<comment type="caution">
    <text evidence="5">The sequence shown here is derived from an EMBL/GenBank/DDBJ whole genome shotgun (WGS) entry which is preliminary data.</text>
</comment>
<evidence type="ECO:0008006" key="7">
    <source>
        <dbReference type="Google" id="ProtNLM"/>
    </source>
</evidence>
<dbReference type="InterPro" id="IPR008966">
    <property type="entry name" value="Adhesion_dom_sf"/>
</dbReference>
<dbReference type="CDD" id="cd00222">
    <property type="entry name" value="CollagenBindB"/>
    <property type="match status" value="6"/>
</dbReference>
<keyword evidence="2" id="KW-1133">Transmembrane helix</keyword>
<evidence type="ECO:0000313" key="6">
    <source>
        <dbReference type="Proteomes" id="UP000183700"/>
    </source>
</evidence>
<reference evidence="5 6" key="1">
    <citation type="submission" date="2014-12" db="EMBL/GenBank/DDBJ databases">
        <title>Draft genome sequences of 29 type strains of Enterococci.</title>
        <authorList>
            <person name="Zhong Z."/>
            <person name="Sun Z."/>
            <person name="Liu W."/>
            <person name="Zhang W."/>
            <person name="Zhang H."/>
        </authorList>
    </citation>
    <scope>NUCLEOTIDE SEQUENCE [LARGE SCALE GENOMIC DNA]</scope>
    <source>
        <strain evidence="5 6">DSM 22802</strain>
    </source>
</reference>
<proteinExistence type="predicted"/>
<dbReference type="RefSeq" id="WP_071862279.1">
    <property type="nucleotide sequence ID" value="NZ_JBHLVS010000001.1"/>
</dbReference>
<dbReference type="InterPro" id="IPR041033">
    <property type="entry name" value="SpaA_PFL_dom_1"/>
</dbReference>
<dbReference type="EMBL" id="JXKM01000005">
    <property type="protein sequence ID" value="OJG35727.1"/>
    <property type="molecule type" value="Genomic_DNA"/>
</dbReference>
<dbReference type="Pfam" id="PF05738">
    <property type="entry name" value="Cna_B"/>
    <property type="match status" value="9"/>
</dbReference>
<feature type="region of interest" description="Disordered" evidence="1">
    <location>
        <begin position="2526"/>
        <end position="2561"/>
    </location>
</feature>
<feature type="domain" description="CNA-B" evidence="3">
    <location>
        <begin position="2342"/>
        <end position="2435"/>
    </location>
</feature>
<feature type="compositionally biased region" description="Low complexity" evidence="1">
    <location>
        <begin position="2538"/>
        <end position="2558"/>
    </location>
</feature>
<feature type="domain" description="SpaA-like prealbumin fold" evidence="4">
    <location>
        <begin position="1592"/>
        <end position="1662"/>
    </location>
</feature>
<evidence type="ECO:0000256" key="2">
    <source>
        <dbReference type="SAM" id="Phobius"/>
    </source>
</evidence>
<evidence type="ECO:0000259" key="3">
    <source>
        <dbReference type="Pfam" id="PF05738"/>
    </source>
</evidence>
<dbReference type="OrthoDB" id="1744455at2"/>
<dbReference type="InterPro" id="IPR008454">
    <property type="entry name" value="Collagen-bd_Cna-like_B-typ_dom"/>
</dbReference>
<keyword evidence="2" id="KW-0812">Transmembrane</keyword>
<feature type="domain" description="CNA-B" evidence="3">
    <location>
        <begin position="2128"/>
        <end position="2219"/>
    </location>
</feature>
<feature type="domain" description="CNA-B" evidence="3">
    <location>
        <begin position="2010"/>
        <end position="2096"/>
    </location>
</feature>
<name>A0A1L8SUE5_9ENTE</name>
<feature type="region of interest" description="Disordered" evidence="1">
    <location>
        <begin position="38"/>
        <end position="117"/>
    </location>
</feature>